<feature type="region of interest" description="Disordered" evidence="1">
    <location>
        <begin position="29"/>
        <end position="156"/>
    </location>
</feature>
<dbReference type="AlphaFoldDB" id="A0A370THY0"/>
<reference evidence="2 3" key="1">
    <citation type="journal article" date="2018" name="IMA Fungus">
        <title>IMA Genome-F 9: Draft genome sequence of Annulohypoxylon stygium, Aspergillus mulundensis, Berkeleyomyces basicola (syn. Thielaviopsis basicola), Ceratocystis smalleyi, two Cercospora beticola strains, Coleophoma cylindrospora, Fusarium fracticaudum, Phialophora cf. hyalina, and Morchella septimelata.</title>
        <authorList>
            <person name="Wingfield B.D."/>
            <person name="Bills G.F."/>
            <person name="Dong Y."/>
            <person name="Huang W."/>
            <person name="Nel W.J."/>
            <person name="Swalarsk-Parry B.S."/>
            <person name="Vaghefi N."/>
            <person name="Wilken P.M."/>
            <person name="An Z."/>
            <person name="de Beer Z.W."/>
            <person name="De Vos L."/>
            <person name="Chen L."/>
            <person name="Duong T.A."/>
            <person name="Gao Y."/>
            <person name="Hammerbacher A."/>
            <person name="Kikkert J.R."/>
            <person name="Li Y."/>
            <person name="Li H."/>
            <person name="Li K."/>
            <person name="Li Q."/>
            <person name="Liu X."/>
            <person name="Ma X."/>
            <person name="Naidoo K."/>
            <person name="Pethybridge S.J."/>
            <person name="Sun J."/>
            <person name="Steenkamp E.T."/>
            <person name="van der Nest M.A."/>
            <person name="van Wyk S."/>
            <person name="Wingfield M.J."/>
            <person name="Xiong C."/>
            <person name="Yue Q."/>
            <person name="Zhang X."/>
        </authorList>
    </citation>
    <scope>NUCLEOTIDE SEQUENCE [LARGE SCALE GENOMIC DNA]</scope>
    <source>
        <strain evidence="2 3">BP 5553</strain>
    </source>
</reference>
<evidence type="ECO:0000313" key="2">
    <source>
        <dbReference type="EMBL" id="RDL34798.1"/>
    </source>
</evidence>
<dbReference type="EMBL" id="NPIC01000007">
    <property type="protein sequence ID" value="RDL34798.1"/>
    <property type="molecule type" value="Genomic_DNA"/>
</dbReference>
<organism evidence="2 3">
    <name type="scientific">Venustampulla echinocandica</name>
    <dbReference type="NCBI Taxonomy" id="2656787"/>
    <lineage>
        <taxon>Eukaryota</taxon>
        <taxon>Fungi</taxon>
        <taxon>Dikarya</taxon>
        <taxon>Ascomycota</taxon>
        <taxon>Pezizomycotina</taxon>
        <taxon>Leotiomycetes</taxon>
        <taxon>Helotiales</taxon>
        <taxon>Pleuroascaceae</taxon>
        <taxon>Venustampulla</taxon>
    </lineage>
</organism>
<protein>
    <submittedName>
        <fullName evidence="2">Uncharacterized protein</fullName>
    </submittedName>
</protein>
<dbReference type="RefSeq" id="XP_031867780.1">
    <property type="nucleotide sequence ID" value="XM_032016549.1"/>
</dbReference>
<dbReference type="Proteomes" id="UP000254866">
    <property type="component" value="Unassembled WGS sequence"/>
</dbReference>
<gene>
    <name evidence="2" type="ORF">BP5553_07926</name>
</gene>
<sequence length="156" mass="17636">MKSILLIERRSSAPIKLCKLTGATYYENWGDHPPTRAFRRGEPTPPGPSLMDMIRPGELEENEATLEMAREELRERSLEASQEDPSNTESETSHGGPINERDVETMQNDSIPWISSRDEEQIVDHPSNDKRDTSTAASSDSFPWVSERDEEETDSS</sequence>
<feature type="compositionally biased region" description="Basic and acidic residues" evidence="1">
    <location>
        <begin position="68"/>
        <end position="78"/>
    </location>
</feature>
<accession>A0A370THY0</accession>
<evidence type="ECO:0000256" key="1">
    <source>
        <dbReference type="SAM" id="MobiDB-lite"/>
    </source>
</evidence>
<proteinExistence type="predicted"/>
<dbReference type="GeneID" id="43600775"/>
<name>A0A370THY0_9HELO</name>
<feature type="compositionally biased region" description="Basic and acidic residues" evidence="1">
    <location>
        <begin position="116"/>
        <end position="133"/>
    </location>
</feature>
<keyword evidence="3" id="KW-1185">Reference proteome</keyword>
<evidence type="ECO:0000313" key="3">
    <source>
        <dbReference type="Proteomes" id="UP000254866"/>
    </source>
</evidence>
<comment type="caution">
    <text evidence="2">The sequence shown here is derived from an EMBL/GenBank/DDBJ whole genome shotgun (WGS) entry which is preliminary data.</text>
</comment>
<feature type="compositionally biased region" description="Basic and acidic residues" evidence="1">
    <location>
        <begin position="29"/>
        <end position="42"/>
    </location>
</feature>